<feature type="compositionally biased region" description="Basic and acidic residues" evidence="1">
    <location>
        <begin position="322"/>
        <end position="361"/>
    </location>
</feature>
<feature type="region of interest" description="Disordered" evidence="1">
    <location>
        <begin position="232"/>
        <end position="251"/>
    </location>
</feature>
<accession>A0A6C0IH37</accession>
<feature type="region of interest" description="Disordered" evidence="1">
    <location>
        <begin position="322"/>
        <end position="368"/>
    </location>
</feature>
<dbReference type="AlphaFoldDB" id="A0A6C0IH37"/>
<proteinExistence type="predicted"/>
<evidence type="ECO:0000256" key="1">
    <source>
        <dbReference type="SAM" id="MobiDB-lite"/>
    </source>
</evidence>
<name>A0A6C0IH37_9ZZZZ</name>
<reference evidence="2" key="1">
    <citation type="journal article" date="2020" name="Nature">
        <title>Giant virus diversity and host interactions through global metagenomics.</title>
        <authorList>
            <person name="Schulz F."/>
            <person name="Roux S."/>
            <person name="Paez-Espino D."/>
            <person name="Jungbluth S."/>
            <person name="Walsh D.A."/>
            <person name="Denef V.J."/>
            <person name="McMahon K.D."/>
            <person name="Konstantinidis K.T."/>
            <person name="Eloe-Fadrosh E.A."/>
            <person name="Kyrpides N.C."/>
            <person name="Woyke T."/>
        </authorList>
    </citation>
    <scope>NUCLEOTIDE SEQUENCE</scope>
    <source>
        <strain evidence="2">GVMAG-M-3300023184-86</strain>
    </source>
</reference>
<sequence length="456" mass="51674">MSRLFNASIFVNESLTPQITNIAMDLAIRCVMECSLKYGFDGDEALYALGLKVRQISAVEPIIVEPIIVEQVIVEPVIVEPVIVEPVIVEPVIVEPVMVEPIIQAVEQPKVKPDAKVKISLPFNGVINNNVCLGLKLNHSLYTQCESKRMNGLNYCKSCAGQTDKNSNGKPDYGTVSDRMLVGLMDYKDPKGKGPIHYTKFMKKMNITQEEVINEALKLNITIDPIHFTEPEIINKPKQDGKKGKNPKNDKVIDVDNVTDLFAKIVIMTKIENDNNNINDNNDNLDDLPDLEINNDDVIVEDIEPVQIVQQEVEVIQPKEKKEKVVKEPKEKKEKVVKEPKEKKEKVVKEKKEKADKEPKAGKKTKHVKFEPQHPVVLSEVIINKIKTPQAVVNDDDSLNVTNFEYDGVIYFKTTDNLLYNESYDLVGKITQNNDVVFYTGDDDYEEETEDTYDFE</sequence>
<organism evidence="2">
    <name type="scientific">viral metagenome</name>
    <dbReference type="NCBI Taxonomy" id="1070528"/>
    <lineage>
        <taxon>unclassified sequences</taxon>
        <taxon>metagenomes</taxon>
        <taxon>organismal metagenomes</taxon>
    </lineage>
</organism>
<protein>
    <submittedName>
        <fullName evidence="2">Uncharacterized protein</fullName>
    </submittedName>
</protein>
<dbReference type="EMBL" id="MN740177">
    <property type="protein sequence ID" value="QHT92119.1"/>
    <property type="molecule type" value="Genomic_DNA"/>
</dbReference>
<evidence type="ECO:0000313" key="2">
    <source>
        <dbReference type="EMBL" id="QHT92119.1"/>
    </source>
</evidence>